<dbReference type="InterPro" id="IPR022617">
    <property type="entry name" value="Rad60/SUMO-like_dom"/>
</dbReference>
<dbReference type="InterPro" id="IPR000626">
    <property type="entry name" value="Ubiquitin-like_dom"/>
</dbReference>
<feature type="compositionally biased region" description="Low complexity" evidence="3">
    <location>
        <begin position="68"/>
        <end position="81"/>
    </location>
</feature>
<feature type="compositionally biased region" description="Low complexity" evidence="3">
    <location>
        <begin position="327"/>
        <end position="357"/>
    </location>
</feature>
<feature type="compositionally biased region" description="Basic and acidic residues" evidence="3">
    <location>
        <begin position="148"/>
        <end position="158"/>
    </location>
</feature>
<dbReference type="PROSITE" id="PS50053">
    <property type="entry name" value="UBIQUITIN_2"/>
    <property type="match status" value="1"/>
</dbReference>
<feature type="compositionally biased region" description="Basic residues" evidence="3">
    <location>
        <begin position="391"/>
        <end position="401"/>
    </location>
</feature>
<dbReference type="InterPro" id="IPR029071">
    <property type="entry name" value="Ubiquitin-like_domsf"/>
</dbReference>
<dbReference type="EnsemblMetazoa" id="SCAU005255-RA">
    <property type="protein sequence ID" value="SCAU005255-PA"/>
    <property type="gene ID" value="SCAU005255"/>
</dbReference>
<dbReference type="Proteomes" id="UP000095300">
    <property type="component" value="Unassembled WGS sequence"/>
</dbReference>
<feature type="region of interest" description="Disordered" evidence="3">
    <location>
        <begin position="239"/>
        <end position="258"/>
    </location>
</feature>
<dbReference type="InterPro" id="IPR052324">
    <property type="entry name" value="NFATC2-Int_DNA_Repair"/>
</dbReference>
<accession>A0A1I8P6L8</accession>
<evidence type="ECO:0000256" key="2">
    <source>
        <dbReference type="ARBA" id="ARBA00023242"/>
    </source>
</evidence>
<dbReference type="STRING" id="35570.A0A1I8P6L8"/>
<evidence type="ECO:0000313" key="6">
    <source>
        <dbReference type="Proteomes" id="UP000095300"/>
    </source>
</evidence>
<comment type="subcellular location">
    <subcellularLocation>
        <location evidence="1">Nucleus</location>
    </subcellularLocation>
</comment>
<reference evidence="6" key="1">
    <citation type="submission" date="2015-05" db="EMBL/GenBank/DDBJ databases">
        <authorList>
            <person name="Wilson R.K."/>
            <person name="Warren W.C."/>
            <person name="Olafson P."/>
        </authorList>
    </citation>
    <scope>NUCLEOTIDE SEQUENCE [LARGE SCALE GENOMIC DNA]</scope>
    <source>
        <strain evidence="6">USDA</strain>
    </source>
</reference>
<feature type="region of interest" description="Disordered" evidence="3">
    <location>
        <begin position="440"/>
        <end position="482"/>
    </location>
</feature>
<dbReference type="KEGG" id="scac:106082803"/>
<feature type="region of interest" description="Disordered" evidence="3">
    <location>
        <begin position="148"/>
        <end position="175"/>
    </location>
</feature>
<dbReference type="VEuPathDB" id="VectorBase:SCAU005255"/>
<evidence type="ECO:0000259" key="4">
    <source>
        <dbReference type="PROSITE" id="PS50053"/>
    </source>
</evidence>
<sequence>MSQEFDIFKNLDSLRNTNLLDKLKTLETANNSNGDAANDSLNDDFDLDTFLNNNNTDKGSPSKRVKKNGAQANAKASAKTKTTPKKKTQRRSSTTFSDISLPPTKTSTKSKNVPAAVEVVNNVDIPKKTRRRRRDTWSPTEYLLKNKIIDPTENAEGKKKTRSRRRSSSTEEMLENLDLPAMPSILESSRKNNLASALSQMGNVGDLNLASMPTRSDFCAIRRMAEDQAARAAAAEKAELANAKKTPAGSLQNTASERDRIDRECIAAAIRRAERGNAKKPSAAKSQKKAPTSRQEKPKGRGRSRTRGQGQTRGRKIKRNSFIVDNSPHNSLSSVFNSSSASSSSSDGNNSSVVQSESELEPEHEPESQPEPAVANAPSIMERFLEQARGRGARGRGRGRGRGQINSRSRRSNVAEFAARLPQVDFIDLVSSPAPRVEGLITLDSDDEQDMPRTRARRASAKNKSQKTDSETKSPSLDISLDDDNPEVSVKIKWKGKPEAFKLRKYQKFSIIFQQLAEREGTNMESMVFNLDDRIVTADDTPDSIDYKIFQFINGRVLSSILDSPGGLTSGRAKKPRNPNEISVKVQSDKWKRPLQIDLLKTDKFRILYIKCSEELKVGIEQLKLSFDGELLELNDTPADLDLEGGEVIDLRLRE</sequence>
<dbReference type="CDD" id="cd01763">
    <property type="entry name" value="Ubl_SUMO_like"/>
    <property type="match status" value="2"/>
</dbReference>
<dbReference type="GO" id="GO:0005634">
    <property type="term" value="C:nucleus"/>
    <property type="evidence" value="ECO:0007669"/>
    <property type="project" value="UniProtKB-SubCell"/>
</dbReference>
<dbReference type="PANTHER" id="PTHR47187:SF1">
    <property type="entry name" value="NFATC2-INTERACTING PROTEIN"/>
    <property type="match status" value="1"/>
</dbReference>
<name>A0A1I8P6L8_STOCA</name>
<proteinExistence type="predicted"/>
<dbReference type="OrthoDB" id="442921at2759"/>
<feature type="region of interest" description="Disordered" evidence="3">
    <location>
        <begin position="272"/>
        <end position="412"/>
    </location>
</feature>
<evidence type="ECO:0000256" key="1">
    <source>
        <dbReference type="ARBA" id="ARBA00004123"/>
    </source>
</evidence>
<reference evidence="5" key="2">
    <citation type="submission" date="2020-05" db="UniProtKB">
        <authorList>
            <consortium name="EnsemblMetazoa"/>
        </authorList>
    </citation>
    <scope>IDENTIFICATION</scope>
    <source>
        <strain evidence="5">USDA</strain>
    </source>
</reference>
<gene>
    <name evidence="5" type="primary">106082803</name>
</gene>
<dbReference type="Gene3D" id="3.10.20.90">
    <property type="entry name" value="Phosphatidylinositol 3-kinase Catalytic Subunit, Chain A, domain 1"/>
    <property type="match status" value="2"/>
</dbReference>
<dbReference type="GO" id="GO:0045944">
    <property type="term" value="P:positive regulation of transcription by RNA polymerase II"/>
    <property type="evidence" value="ECO:0007669"/>
    <property type="project" value="TreeGrafter"/>
</dbReference>
<evidence type="ECO:0000313" key="5">
    <source>
        <dbReference type="EnsemblMetazoa" id="SCAU005255-PB"/>
    </source>
</evidence>
<dbReference type="SUPFAM" id="SSF54236">
    <property type="entry name" value="Ubiquitin-like"/>
    <property type="match status" value="2"/>
</dbReference>
<dbReference type="EnsemblMetazoa" id="SCAU005255-RB">
    <property type="protein sequence ID" value="SCAU005255-PB"/>
    <property type="gene ID" value="SCAU005255"/>
</dbReference>
<dbReference type="AlphaFoldDB" id="A0A1I8P6L8"/>
<feature type="domain" description="Ubiquitin-like" evidence="4">
    <location>
        <begin position="580"/>
        <end position="655"/>
    </location>
</feature>
<organism evidence="5 6">
    <name type="scientific">Stomoxys calcitrans</name>
    <name type="common">Stable fly</name>
    <name type="synonym">Conops calcitrans</name>
    <dbReference type="NCBI Taxonomy" id="35570"/>
    <lineage>
        <taxon>Eukaryota</taxon>
        <taxon>Metazoa</taxon>
        <taxon>Ecdysozoa</taxon>
        <taxon>Arthropoda</taxon>
        <taxon>Hexapoda</taxon>
        <taxon>Insecta</taxon>
        <taxon>Pterygota</taxon>
        <taxon>Neoptera</taxon>
        <taxon>Endopterygota</taxon>
        <taxon>Diptera</taxon>
        <taxon>Brachycera</taxon>
        <taxon>Muscomorpha</taxon>
        <taxon>Muscoidea</taxon>
        <taxon>Muscidae</taxon>
        <taxon>Stomoxys</taxon>
    </lineage>
</organism>
<feature type="region of interest" description="Disordered" evidence="3">
    <location>
        <begin position="52"/>
        <end position="111"/>
    </location>
</feature>
<dbReference type="PANTHER" id="PTHR47187">
    <property type="entry name" value="NFATC2-INTERACTING PROTEIN"/>
    <property type="match status" value="1"/>
</dbReference>
<evidence type="ECO:0000256" key="3">
    <source>
        <dbReference type="SAM" id="MobiDB-lite"/>
    </source>
</evidence>
<keyword evidence="2" id="KW-0539">Nucleus</keyword>
<protein>
    <recommendedName>
        <fullName evidence="4">Ubiquitin-like domain-containing protein</fullName>
    </recommendedName>
</protein>
<keyword evidence="6" id="KW-1185">Reference proteome</keyword>
<dbReference type="Pfam" id="PF11976">
    <property type="entry name" value="Rad60-SLD"/>
    <property type="match status" value="1"/>
</dbReference>
<feature type="compositionally biased region" description="Basic residues" evidence="3">
    <location>
        <begin position="454"/>
        <end position="465"/>
    </location>
</feature>